<keyword evidence="7" id="KW-1185">Reference proteome</keyword>
<keyword evidence="4 5" id="KW-0472">Membrane</keyword>
<feature type="transmembrane region" description="Helical" evidence="5">
    <location>
        <begin position="66"/>
        <end position="83"/>
    </location>
</feature>
<accession>A0A5B9D5R2</accession>
<dbReference type="OrthoDB" id="31170at2157"/>
<dbReference type="KEGG" id="psyt:DSAG12_00272"/>
<evidence type="ECO:0000256" key="4">
    <source>
        <dbReference type="ARBA" id="ARBA00023136"/>
    </source>
</evidence>
<dbReference type="GeneID" id="41328275"/>
<dbReference type="GO" id="GO:0005886">
    <property type="term" value="C:plasma membrane"/>
    <property type="evidence" value="ECO:0007669"/>
    <property type="project" value="TreeGrafter"/>
</dbReference>
<feature type="transmembrane region" description="Helical" evidence="5">
    <location>
        <begin position="95"/>
        <end position="113"/>
    </location>
</feature>
<feature type="transmembrane region" description="Helical" evidence="5">
    <location>
        <begin position="27"/>
        <end position="60"/>
    </location>
</feature>
<gene>
    <name evidence="6" type="ORF">DSAG12_00272</name>
</gene>
<keyword evidence="3 5" id="KW-1133">Transmembrane helix</keyword>
<dbReference type="RefSeq" id="WP_147661412.1">
    <property type="nucleotide sequence ID" value="NZ_CP042905.2"/>
</dbReference>
<dbReference type="PANTHER" id="PTHR33514:SF13">
    <property type="entry name" value="PROTEIN ABCI12, CHLOROPLASTIC"/>
    <property type="match status" value="1"/>
</dbReference>
<dbReference type="AlphaFoldDB" id="A0A5B9D5R2"/>
<dbReference type="Pfam" id="PF02361">
    <property type="entry name" value="CbiQ"/>
    <property type="match status" value="1"/>
</dbReference>
<dbReference type="EMBL" id="CP042905">
    <property type="protein sequence ID" value="QEE14459.1"/>
    <property type="molecule type" value="Genomic_DNA"/>
</dbReference>
<proteinExistence type="predicted"/>
<comment type="subcellular location">
    <subcellularLocation>
        <location evidence="1">Membrane</location>
        <topology evidence="1">Multi-pass membrane protein</topology>
    </subcellularLocation>
</comment>
<evidence type="ECO:0000256" key="3">
    <source>
        <dbReference type="ARBA" id="ARBA00022989"/>
    </source>
</evidence>
<sequence length="256" mass="29450">MSLEFAKTFSFLHKNTILHRLDPRSKLFMILTYTILAFMFRTLPLMIILFLLAILLMLIANLSSQFFKGVKGLYFVIFFILIINTNTSDGSFNKSLITIIRLLILMIIFSIYFQTTLPEDITQSLILLHIPYPTAFSLSLSFRFVPTMAQETEIVMNAQKSRGHRIQEGGMIQQIRNLFPLLIPLLMNSIRRAYHVAEALETRAFGVKKVPNFYYPLRLKLLDLCFIVLNAIILGVGIFIQINLDLIPILNWGLSI</sequence>
<dbReference type="PANTHER" id="PTHR33514">
    <property type="entry name" value="PROTEIN ABCI12, CHLOROPLASTIC"/>
    <property type="match status" value="1"/>
</dbReference>
<dbReference type="Proteomes" id="UP000321408">
    <property type="component" value="Chromosome"/>
</dbReference>
<evidence type="ECO:0000256" key="2">
    <source>
        <dbReference type="ARBA" id="ARBA00022692"/>
    </source>
</evidence>
<evidence type="ECO:0000313" key="6">
    <source>
        <dbReference type="EMBL" id="QEE14459.1"/>
    </source>
</evidence>
<evidence type="ECO:0000256" key="1">
    <source>
        <dbReference type="ARBA" id="ARBA00004141"/>
    </source>
</evidence>
<evidence type="ECO:0000256" key="5">
    <source>
        <dbReference type="SAM" id="Phobius"/>
    </source>
</evidence>
<organism evidence="6 7">
    <name type="scientific">Promethearchaeum syntrophicum</name>
    <dbReference type="NCBI Taxonomy" id="2594042"/>
    <lineage>
        <taxon>Archaea</taxon>
        <taxon>Promethearchaeati</taxon>
        <taxon>Promethearchaeota</taxon>
        <taxon>Promethearchaeia</taxon>
        <taxon>Promethearchaeales</taxon>
        <taxon>Promethearchaeaceae</taxon>
        <taxon>Promethearchaeum</taxon>
    </lineage>
</organism>
<evidence type="ECO:0000313" key="7">
    <source>
        <dbReference type="Proteomes" id="UP000321408"/>
    </source>
</evidence>
<keyword evidence="2 5" id="KW-0812">Transmembrane</keyword>
<feature type="transmembrane region" description="Helical" evidence="5">
    <location>
        <begin position="221"/>
        <end position="242"/>
    </location>
</feature>
<name>A0A5B9D5R2_9ARCH</name>
<dbReference type="InterPro" id="IPR003339">
    <property type="entry name" value="ABC/ECF_trnsptr_transmembrane"/>
</dbReference>
<reference evidence="6 7" key="1">
    <citation type="journal article" date="2020" name="Nature">
        <title>Isolation of an archaeon at the prokaryote-eukaryote interface.</title>
        <authorList>
            <person name="Imachi H."/>
            <person name="Nobu M.K."/>
            <person name="Nakahara N."/>
            <person name="Morono Y."/>
            <person name="Ogawara M."/>
            <person name="Takaki Y."/>
            <person name="Takano Y."/>
            <person name="Uematsu K."/>
            <person name="Ikuta T."/>
            <person name="Ito M."/>
            <person name="Matsui Y."/>
            <person name="Miyazaki M."/>
            <person name="Murata K."/>
            <person name="Saito Y."/>
            <person name="Sakai S."/>
            <person name="Song C."/>
            <person name="Tasumi E."/>
            <person name="Yamanaka Y."/>
            <person name="Yamaguchi T."/>
            <person name="Kamagata Y."/>
            <person name="Tamaki H."/>
            <person name="Takai K."/>
        </authorList>
    </citation>
    <scope>NUCLEOTIDE SEQUENCE [LARGE SCALE GENOMIC DNA]</scope>
    <source>
        <strain evidence="6 7">MK-D1</strain>
    </source>
</reference>
<dbReference type="CDD" id="cd16914">
    <property type="entry name" value="EcfT"/>
    <property type="match status" value="1"/>
</dbReference>
<reference evidence="6 7" key="2">
    <citation type="journal article" date="2024" name="Int. J. Syst. Evol. Microbiol.">
        <title>Promethearchaeum syntrophicum gen. nov., sp. nov., an anaerobic, obligately syntrophic archaeon, the first isolate of the lineage 'Asgard' archaea, and proposal of the new archaeal phylum Promethearchaeota phyl. nov. and kingdom Promethearchaeati regn. nov.</title>
        <authorList>
            <person name="Imachi H."/>
            <person name="Nobu M.K."/>
            <person name="Kato S."/>
            <person name="Takaki Y."/>
            <person name="Miyazaki M."/>
            <person name="Miyata M."/>
            <person name="Ogawara M."/>
            <person name="Saito Y."/>
            <person name="Sakai S."/>
            <person name="Tahara Y.O."/>
            <person name="Takano Y."/>
            <person name="Tasumi E."/>
            <person name="Uematsu K."/>
            <person name="Yoshimura T."/>
            <person name="Itoh T."/>
            <person name="Ohkuma M."/>
            <person name="Takai K."/>
        </authorList>
    </citation>
    <scope>NUCLEOTIDE SEQUENCE [LARGE SCALE GENOMIC DNA]</scope>
    <source>
        <strain evidence="6 7">MK-D1</strain>
    </source>
</reference>
<protein>
    <submittedName>
        <fullName evidence="6">Energy-coupling factor transporter transmembrane protein EcfT</fullName>
    </submittedName>
</protein>